<dbReference type="AlphaFoldDB" id="A0A6G9YUA6"/>
<evidence type="ECO:0000313" key="2">
    <source>
        <dbReference type="EMBL" id="QIS16681.1"/>
    </source>
</evidence>
<dbReference type="PROSITE" id="PS51729">
    <property type="entry name" value="GNAT_YJDJ"/>
    <property type="match status" value="1"/>
</dbReference>
<evidence type="ECO:0000313" key="3">
    <source>
        <dbReference type="Proteomes" id="UP000503540"/>
    </source>
</evidence>
<dbReference type="KEGG" id="nah:F5544_44390"/>
<dbReference type="InterPro" id="IPR045057">
    <property type="entry name" value="Gcn5-rel_NAT"/>
</dbReference>
<protein>
    <submittedName>
        <fullName evidence="2">GNAT family N-acetyltransferase</fullName>
    </submittedName>
</protein>
<keyword evidence="3" id="KW-1185">Reference proteome</keyword>
<dbReference type="PANTHER" id="PTHR31435">
    <property type="entry name" value="PROTEIN NATD1"/>
    <property type="match status" value="1"/>
</dbReference>
<proteinExistence type="predicted"/>
<dbReference type="PANTHER" id="PTHR31435:SF10">
    <property type="entry name" value="BSR4717 PROTEIN"/>
    <property type="match status" value="1"/>
</dbReference>
<dbReference type="EMBL" id="CP046172">
    <property type="protein sequence ID" value="QIS16681.1"/>
    <property type="molecule type" value="Genomic_DNA"/>
</dbReference>
<dbReference type="Pfam" id="PF14542">
    <property type="entry name" value="Acetyltransf_CG"/>
    <property type="match status" value="1"/>
</dbReference>
<sequence>MPTEVRNNTALERFEIYVDGAIAGYAEYQDTAAERAFVHTEIYPRHEGQGLGRKLIEAALNATRAEGLGALPMCPMVHHFVENRPEYLSMVPHWARDRLGLPQ</sequence>
<name>A0A6G9YUA6_9NOCA</name>
<dbReference type="InterPro" id="IPR031165">
    <property type="entry name" value="GNAT_YJDJ"/>
</dbReference>
<feature type="domain" description="N-acetyltransferase" evidence="1">
    <location>
        <begin position="6"/>
        <end position="92"/>
    </location>
</feature>
<evidence type="ECO:0000259" key="1">
    <source>
        <dbReference type="PROSITE" id="PS51729"/>
    </source>
</evidence>
<keyword evidence="2" id="KW-0808">Transferase</keyword>
<reference evidence="2 3" key="1">
    <citation type="journal article" date="2019" name="ACS Chem. Biol.">
        <title>Identification and Mobilization of a Cryptic Antibiotic Biosynthesis Gene Locus from a Human-Pathogenic Nocardia Isolate.</title>
        <authorList>
            <person name="Herisse M."/>
            <person name="Ishida K."/>
            <person name="Porter J.L."/>
            <person name="Howden B."/>
            <person name="Hertweck C."/>
            <person name="Stinear T.P."/>
            <person name="Pidot S.J."/>
        </authorList>
    </citation>
    <scope>NUCLEOTIDE SEQUENCE [LARGE SCALE GENOMIC DNA]</scope>
    <source>
        <strain evidence="2 3">AUSMDU00012717</strain>
    </source>
</reference>
<dbReference type="CDD" id="cd04301">
    <property type="entry name" value="NAT_SF"/>
    <property type="match status" value="1"/>
</dbReference>
<dbReference type="RefSeq" id="WP_167478715.1">
    <property type="nucleotide sequence ID" value="NZ_CP046172.1"/>
</dbReference>
<dbReference type="SUPFAM" id="SSF55729">
    <property type="entry name" value="Acyl-CoA N-acyltransferases (Nat)"/>
    <property type="match status" value="1"/>
</dbReference>
<dbReference type="InterPro" id="IPR016181">
    <property type="entry name" value="Acyl_CoA_acyltransferase"/>
</dbReference>
<dbReference type="Proteomes" id="UP000503540">
    <property type="component" value="Chromosome"/>
</dbReference>
<dbReference type="Gene3D" id="3.40.630.30">
    <property type="match status" value="1"/>
</dbReference>
<accession>A0A6G9YUA6</accession>
<gene>
    <name evidence="2" type="ORF">F5544_44390</name>
</gene>
<organism evidence="2 3">
    <name type="scientific">Nocardia arthritidis</name>
    <dbReference type="NCBI Taxonomy" id="228602"/>
    <lineage>
        <taxon>Bacteria</taxon>
        <taxon>Bacillati</taxon>
        <taxon>Actinomycetota</taxon>
        <taxon>Actinomycetes</taxon>
        <taxon>Mycobacteriales</taxon>
        <taxon>Nocardiaceae</taxon>
        <taxon>Nocardia</taxon>
    </lineage>
</organism>
<dbReference type="GO" id="GO:0016740">
    <property type="term" value="F:transferase activity"/>
    <property type="evidence" value="ECO:0007669"/>
    <property type="project" value="UniProtKB-KW"/>
</dbReference>